<comment type="caution">
    <text evidence="8">The sequence shown here is derived from an EMBL/GenBank/DDBJ whole genome shotgun (WGS) entry which is preliminary data.</text>
</comment>
<dbReference type="PROSITE" id="PS00151">
    <property type="entry name" value="ACYLPHOSPHATASE_2"/>
    <property type="match status" value="1"/>
</dbReference>
<dbReference type="PROSITE" id="PS51160">
    <property type="entry name" value="ACYLPHOSPHATASE_3"/>
    <property type="match status" value="1"/>
</dbReference>
<dbReference type="InterPro" id="IPR036046">
    <property type="entry name" value="Acylphosphatase-like_dom_sf"/>
</dbReference>
<evidence type="ECO:0000259" key="7">
    <source>
        <dbReference type="PROSITE" id="PS51160"/>
    </source>
</evidence>
<dbReference type="InterPro" id="IPR001792">
    <property type="entry name" value="Acylphosphatase-like_dom"/>
</dbReference>
<reference evidence="8 9" key="1">
    <citation type="submission" date="2020-08" db="EMBL/GenBank/DDBJ databases">
        <title>Genomic Encyclopedia of Type Strains, Phase IV (KMG-IV): sequencing the most valuable type-strain genomes for metagenomic binning, comparative biology and taxonomic classification.</title>
        <authorList>
            <person name="Goeker M."/>
        </authorList>
    </citation>
    <scope>NUCLEOTIDE SEQUENCE [LARGE SCALE GENOMIC DNA]</scope>
    <source>
        <strain evidence="8 9">DSM 26963</strain>
    </source>
</reference>
<organism evidence="8 9">
    <name type="scientific">Faecalicoccus acidiformans</name>
    <dbReference type="NCBI Taxonomy" id="915173"/>
    <lineage>
        <taxon>Bacteria</taxon>
        <taxon>Bacillati</taxon>
        <taxon>Bacillota</taxon>
        <taxon>Erysipelotrichia</taxon>
        <taxon>Erysipelotrichales</taxon>
        <taxon>Erysipelotrichaceae</taxon>
        <taxon>Faecalicoccus</taxon>
    </lineage>
</organism>
<dbReference type="Gene3D" id="3.30.70.100">
    <property type="match status" value="1"/>
</dbReference>
<evidence type="ECO:0000256" key="4">
    <source>
        <dbReference type="ARBA" id="ARBA00047645"/>
    </source>
</evidence>
<dbReference type="EC" id="3.6.1.7" evidence="2 5"/>
<proteinExistence type="inferred from homology"/>
<dbReference type="EMBL" id="JACHHD010000005">
    <property type="protein sequence ID" value="MBB5184591.1"/>
    <property type="molecule type" value="Genomic_DNA"/>
</dbReference>
<evidence type="ECO:0000256" key="1">
    <source>
        <dbReference type="ARBA" id="ARBA00005614"/>
    </source>
</evidence>
<dbReference type="SUPFAM" id="SSF54975">
    <property type="entry name" value="Acylphosphatase/BLUF domain-like"/>
    <property type="match status" value="1"/>
</dbReference>
<sequence length="105" mass="12343">MHFFNHHSQNMKSTSSSSIRKQIRFTGIVQGVGFRFLVQQLANQYHISGWVQNQWDGSVIAQLQGEPDAINKLIEKLYEDHYIQIDEMKQETIPIQMETGFRVRY</sequence>
<comment type="catalytic activity">
    <reaction evidence="4 5">
        <text>an acyl phosphate + H2O = a carboxylate + phosphate + H(+)</text>
        <dbReference type="Rhea" id="RHEA:14965"/>
        <dbReference type="ChEBI" id="CHEBI:15377"/>
        <dbReference type="ChEBI" id="CHEBI:15378"/>
        <dbReference type="ChEBI" id="CHEBI:29067"/>
        <dbReference type="ChEBI" id="CHEBI:43474"/>
        <dbReference type="ChEBI" id="CHEBI:59918"/>
        <dbReference type="EC" id="3.6.1.7"/>
    </reaction>
</comment>
<dbReference type="Pfam" id="PF00708">
    <property type="entry name" value="Acylphosphatase"/>
    <property type="match status" value="1"/>
</dbReference>
<comment type="similarity">
    <text evidence="1 6">Belongs to the acylphosphatase family.</text>
</comment>
<evidence type="ECO:0000256" key="5">
    <source>
        <dbReference type="PROSITE-ProRule" id="PRU00520"/>
    </source>
</evidence>
<protein>
    <recommendedName>
        <fullName evidence="3 5">acylphosphatase</fullName>
        <ecNumber evidence="2 5">3.6.1.7</ecNumber>
    </recommendedName>
</protein>
<evidence type="ECO:0000313" key="9">
    <source>
        <dbReference type="Proteomes" id="UP000521313"/>
    </source>
</evidence>
<feature type="active site" evidence="5">
    <location>
        <position position="53"/>
    </location>
</feature>
<dbReference type="AlphaFoldDB" id="A0A7W8D0A2"/>
<dbReference type="GO" id="GO:0003998">
    <property type="term" value="F:acylphosphatase activity"/>
    <property type="evidence" value="ECO:0007669"/>
    <property type="project" value="UniProtKB-EC"/>
</dbReference>
<feature type="domain" description="Acylphosphatase-like" evidence="7">
    <location>
        <begin position="20"/>
        <end position="105"/>
    </location>
</feature>
<dbReference type="PANTHER" id="PTHR47268:SF4">
    <property type="entry name" value="ACYLPHOSPHATASE"/>
    <property type="match status" value="1"/>
</dbReference>
<evidence type="ECO:0000313" key="8">
    <source>
        <dbReference type="EMBL" id="MBB5184591.1"/>
    </source>
</evidence>
<name>A0A7W8D0A2_9FIRM</name>
<accession>A0A7W8D0A2</accession>
<feature type="active site" evidence="5">
    <location>
        <position position="35"/>
    </location>
</feature>
<evidence type="ECO:0000256" key="3">
    <source>
        <dbReference type="ARBA" id="ARBA00015991"/>
    </source>
</evidence>
<dbReference type="InterPro" id="IPR020456">
    <property type="entry name" value="Acylphosphatase"/>
</dbReference>
<keyword evidence="5 8" id="KW-0378">Hydrolase</keyword>
<dbReference type="InterPro" id="IPR017968">
    <property type="entry name" value="Acylphosphatase_CS"/>
</dbReference>
<evidence type="ECO:0000256" key="6">
    <source>
        <dbReference type="RuleBase" id="RU004168"/>
    </source>
</evidence>
<evidence type="ECO:0000256" key="2">
    <source>
        <dbReference type="ARBA" id="ARBA00012150"/>
    </source>
</evidence>
<dbReference type="RefSeq" id="WP_183374681.1">
    <property type="nucleotide sequence ID" value="NZ_JACHHD010000005.1"/>
</dbReference>
<dbReference type="PANTHER" id="PTHR47268">
    <property type="entry name" value="ACYLPHOSPHATASE"/>
    <property type="match status" value="1"/>
</dbReference>
<gene>
    <name evidence="8" type="ORF">HNQ43_000632</name>
</gene>
<dbReference type="Proteomes" id="UP000521313">
    <property type="component" value="Unassembled WGS sequence"/>
</dbReference>